<dbReference type="EMBL" id="GBRH01202159">
    <property type="protein sequence ID" value="JAD95736.1"/>
    <property type="molecule type" value="Transcribed_RNA"/>
</dbReference>
<protein>
    <submittedName>
        <fullName evidence="1">Uncharacterized protein</fullName>
    </submittedName>
</protein>
<evidence type="ECO:0000313" key="1">
    <source>
        <dbReference type="EMBL" id="JAD95736.1"/>
    </source>
</evidence>
<dbReference type="AlphaFoldDB" id="A0A0A9RLF7"/>
<name>A0A0A9RLF7_ARUDO</name>
<organism evidence="1">
    <name type="scientific">Arundo donax</name>
    <name type="common">Giant reed</name>
    <name type="synonym">Donax arundinaceus</name>
    <dbReference type="NCBI Taxonomy" id="35708"/>
    <lineage>
        <taxon>Eukaryota</taxon>
        <taxon>Viridiplantae</taxon>
        <taxon>Streptophyta</taxon>
        <taxon>Embryophyta</taxon>
        <taxon>Tracheophyta</taxon>
        <taxon>Spermatophyta</taxon>
        <taxon>Magnoliopsida</taxon>
        <taxon>Liliopsida</taxon>
        <taxon>Poales</taxon>
        <taxon>Poaceae</taxon>
        <taxon>PACMAD clade</taxon>
        <taxon>Arundinoideae</taxon>
        <taxon>Arundineae</taxon>
        <taxon>Arundo</taxon>
    </lineage>
</organism>
<proteinExistence type="predicted"/>
<accession>A0A0A9RLF7</accession>
<reference evidence="1" key="2">
    <citation type="journal article" date="2015" name="Data Brief">
        <title>Shoot transcriptome of the giant reed, Arundo donax.</title>
        <authorList>
            <person name="Barrero R.A."/>
            <person name="Guerrero F.D."/>
            <person name="Moolhuijzen P."/>
            <person name="Goolsby J.A."/>
            <person name="Tidwell J."/>
            <person name="Bellgard S.E."/>
            <person name="Bellgard M.I."/>
        </authorList>
    </citation>
    <scope>NUCLEOTIDE SEQUENCE</scope>
    <source>
        <tissue evidence="1">Shoot tissue taken approximately 20 cm above the soil surface</tissue>
    </source>
</reference>
<reference evidence="1" key="1">
    <citation type="submission" date="2014-09" db="EMBL/GenBank/DDBJ databases">
        <authorList>
            <person name="Magalhaes I.L.F."/>
            <person name="Oliveira U."/>
            <person name="Santos F.R."/>
            <person name="Vidigal T.H.D.A."/>
            <person name="Brescovit A.D."/>
            <person name="Santos A.J."/>
        </authorList>
    </citation>
    <scope>NUCLEOTIDE SEQUENCE</scope>
    <source>
        <tissue evidence="1">Shoot tissue taken approximately 20 cm above the soil surface</tissue>
    </source>
</reference>
<sequence>MAMRKCWASVWWGTSFSASLIISRPGDRSTFNGVVDTFARCFWCVLATKKETTGLVLGCGKKGGKPTKVWLTLILPAHVFVLFPPSLGMENCGWRLLLHLFPSHLVLLNKCWSIFFDSSTPPQSLSCAGG</sequence>